<organism evidence="1 2">
    <name type="scientific">Mycolicibacterium phlei DSM 43239 = CCUG 21000</name>
    <dbReference type="NCBI Taxonomy" id="1226750"/>
    <lineage>
        <taxon>Bacteria</taxon>
        <taxon>Bacillati</taxon>
        <taxon>Actinomycetota</taxon>
        <taxon>Actinomycetes</taxon>
        <taxon>Mycobacteriales</taxon>
        <taxon>Mycobacteriaceae</taxon>
        <taxon>Mycolicibacterium</taxon>
    </lineage>
</organism>
<proteinExistence type="predicted"/>
<protein>
    <submittedName>
        <fullName evidence="1">Uncharacterized protein</fullName>
    </submittedName>
</protein>
<evidence type="ECO:0000313" key="2">
    <source>
        <dbReference type="Proteomes" id="UP000325690"/>
    </source>
</evidence>
<evidence type="ECO:0000313" key="1">
    <source>
        <dbReference type="EMBL" id="KAB7760040.1"/>
    </source>
</evidence>
<dbReference type="EMBL" id="ANBP01000001">
    <property type="protein sequence ID" value="KAB7760040.1"/>
    <property type="molecule type" value="Genomic_DNA"/>
</dbReference>
<dbReference type="Proteomes" id="UP000325690">
    <property type="component" value="Unassembled WGS sequence"/>
</dbReference>
<keyword evidence="2" id="KW-1185">Reference proteome</keyword>
<reference evidence="1 2" key="1">
    <citation type="submission" date="2012-10" db="EMBL/GenBank/DDBJ databases">
        <title>The draft sequence of the Mycobacterium pheli genome.</title>
        <authorList>
            <person name="Pettersson B.M.F."/>
            <person name="Das S."/>
            <person name="Dasgupta S."/>
            <person name="Bhattacharya A."/>
            <person name="Kirsebom L.A."/>
        </authorList>
    </citation>
    <scope>NUCLEOTIDE SEQUENCE [LARGE SCALE GENOMIC DNA]</scope>
    <source>
        <strain evidence="1 2">CCUG 21000</strain>
    </source>
</reference>
<accession>A0A5N5VHE1</accession>
<gene>
    <name evidence="1" type="ORF">MPHL21000_02250</name>
</gene>
<sequence length="134" mass="14654">MDLAGETRTAMLTTSPVTVNLVLKELLDDLADTAPPAEQTADYRKGFSAGIRFVRICVLDEIAAVSGGLARVPMAARRHREQQRIRTALQTIRRRVAEQATPGDDDSAAGYRDAVAVALEMISRLMRRAAESEE</sequence>
<comment type="caution">
    <text evidence="1">The sequence shown here is derived from an EMBL/GenBank/DDBJ whole genome shotgun (WGS) entry which is preliminary data.</text>
</comment>
<dbReference type="AlphaFoldDB" id="A0A5N5VHE1"/>
<name>A0A5N5VHE1_MYCPH</name>